<organism evidence="1 2">
    <name type="scientific">Rhodanobacter glycinis</name>
    <dbReference type="NCBI Taxonomy" id="582702"/>
    <lineage>
        <taxon>Bacteria</taxon>
        <taxon>Pseudomonadati</taxon>
        <taxon>Pseudomonadota</taxon>
        <taxon>Gammaproteobacteria</taxon>
        <taxon>Lysobacterales</taxon>
        <taxon>Rhodanobacteraceae</taxon>
        <taxon>Rhodanobacter</taxon>
    </lineage>
</organism>
<dbReference type="EMBL" id="FOSR01000001">
    <property type="protein sequence ID" value="SFK29820.1"/>
    <property type="molecule type" value="Genomic_DNA"/>
</dbReference>
<protein>
    <submittedName>
        <fullName evidence="1">Uncharacterized protein</fullName>
    </submittedName>
</protein>
<gene>
    <name evidence="1" type="ORF">SAMN05192579_101441</name>
</gene>
<proteinExistence type="predicted"/>
<name>A0A1I3YDG8_9GAMM</name>
<reference evidence="2" key="1">
    <citation type="submission" date="2016-10" db="EMBL/GenBank/DDBJ databases">
        <authorList>
            <person name="Varghese N."/>
            <person name="Submissions S."/>
        </authorList>
    </citation>
    <scope>NUCLEOTIDE SEQUENCE [LARGE SCALE GENOMIC DNA]</scope>
    <source>
        <strain evidence="2">MO64</strain>
    </source>
</reference>
<dbReference type="AlphaFoldDB" id="A0A1I3YDG8"/>
<evidence type="ECO:0000313" key="1">
    <source>
        <dbReference type="EMBL" id="SFK29820.1"/>
    </source>
</evidence>
<keyword evidence="2" id="KW-1185">Reference proteome</keyword>
<dbReference type="Proteomes" id="UP000198725">
    <property type="component" value="Unassembled WGS sequence"/>
</dbReference>
<sequence length="127" mass="13413">MGRTLPLLRLATHRWDGYMTISRKSLLSMLGALALAFGLCGVAVAQDSTPASGMDKMGAMHSNMKGMHHNVMGMHMMPATVTAADAKTGVVDVTTEGMTLKVHFPPSAMAGLKAGDKITLHMGFSKP</sequence>
<accession>A0A1I3YDG8</accession>
<evidence type="ECO:0000313" key="2">
    <source>
        <dbReference type="Proteomes" id="UP000198725"/>
    </source>
</evidence>